<protein>
    <submittedName>
        <fullName evidence="1">Uncharacterized protein</fullName>
    </submittedName>
</protein>
<sequence>MELRVEFLFCRNSRTYDSKTTVQMYRGGAAAKCEVGVPSTDVSSRSTPATSCRRFGDGVQIGLQRVPSS</sequence>
<accession>A0AAQ4DMY4</accession>
<comment type="caution">
    <text evidence="1">The sequence shown here is derived from an EMBL/GenBank/DDBJ whole genome shotgun (WGS) entry which is preliminary data.</text>
</comment>
<keyword evidence="2" id="KW-1185">Reference proteome</keyword>
<proteinExistence type="predicted"/>
<reference evidence="1 2" key="1">
    <citation type="journal article" date="2023" name="Arcadia Sci">
        <title>De novo assembly of a long-read Amblyomma americanum tick genome.</title>
        <authorList>
            <person name="Chou S."/>
            <person name="Poskanzer K.E."/>
            <person name="Rollins M."/>
            <person name="Thuy-Boun P.S."/>
        </authorList>
    </citation>
    <scope>NUCLEOTIDE SEQUENCE [LARGE SCALE GENOMIC DNA]</scope>
    <source>
        <strain evidence="1">F_SG_1</strain>
        <tissue evidence="1">Salivary glands</tissue>
    </source>
</reference>
<dbReference type="Proteomes" id="UP001321473">
    <property type="component" value="Unassembled WGS sequence"/>
</dbReference>
<dbReference type="EMBL" id="JARKHS020028969">
    <property type="protein sequence ID" value="KAK8763824.1"/>
    <property type="molecule type" value="Genomic_DNA"/>
</dbReference>
<evidence type="ECO:0000313" key="2">
    <source>
        <dbReference type="Proteomes" id="UP001321473"/>
    </source>
</evidence>
<organism evidence="1 2">
    <name type="scientific">Amblyomma americanum</name>
    <name type="common">Lone star tick</name>
    <dbReference type="NCBI Taxonomy" id="6943"/>
    <lineage>
        <taxon>Eukaryota</taxon>
        <taxon>Metazoa</taxon>
        <taxon>Ecdysozoa</taxon>
        <taxon>Arthropoda</taxon>
        <taxon>Chelicerata</taxon>
        <taxon>Arachnida</taxon>
        <taxon>Acari</taxon>
        <taxon>Parasitiformes</taxon>
        <taxon>Ixodida</taxon>
        <taxon>Ixodoidea</taxon>
        <taxon>Ixodidae</taxon>
        <taxon>Amblyomminae</taxon>
        <taxon>Amblyomma</taxon>
    </lineage>
</organism>
<name>A0AAQ4DMY4_AMBAM</name>
<gene>
    <name evidence="1" type="ORF">V5799_033567</name>
</gene>
<evidence type="ECO:0000313" key="1">
    <source>
        <dbReference type="EMBL" id="KAK8763824.1"/>
    </source>
</evidence>
<dbReference type="AlphaFoldDB" id="A0AAQ4DMY4"/>